<dbReference type="AlphaFoldDB" id="A0A2K4ZF74"/>
<proteinExistence type="predicted"/>
<name>A0A2K4ZF74_9FIRM</name>
<evidence type="ECO:0000313" key="2">
    <source>
        <dbReference type="Proteomes" id="UP000236311"/>
    </source>
</evidence>
<reference evidence="1 2" key="1">
    <citation type="submission" date="2018-01" db="EMBL/GenBank/DDBJ databases">
        <authorList>
            <person name="Gaut B.S."/>
            <person name="Morton B.R."/>
            <person name="Clegg M.T."/>
            <person name="Duvall M.R."/>
        </authorList>
    </citation>
    <scope>NUCLEOTIDE SEQUENCE [LARGE SCALE GENOMIC DNA]</scope>
    <source>
        <strain evidence="1">GP69</strain>
    </source>
</reference>
<gene>
    <name evidence="1" type="primary">yeeR</name>
    <name evidence="1" type="ORF">AMURIS_01813</name>
</gene>
<dbReference type="EMBL" id="OFSM01000008">
    <property type="protein sequence ID" value="SOY29098.1"/>
    <property type="molecule type" value="Genomic_DNA"/>
</dbReference>
<evidence type="ECO:0000313" key="1">
    <source>
        <dbReference type="EMBL" id="SOY29098.1"/>
    </source>
</evidence>
<organism evidence="1 2">
    <name type="scientific">Acetatifactor muris</name>
    <dbReference type="NCBI Taxonomy" id="879566"/>
    <lineage>
        <taxon>Bacteria</taxon>
        <taxon>Bacillati</taxon>
        <taxon>Bacillota</taxon>
        <taxon>Clostridia</taxon>
        <taxon>Lachnospirales</taxon>
        <taxon>Lachnospiraceae</taxon>
        <taxon>Acetatifactor</taxon>
    </lineage>
</organism>
<dbReference type="Proteomes" id="UP000236311">
    <property type="component" value="Unassembled WGS sequence"/>
</dbReference>
<sequence>MGQYEERLKLLEKYYTGIQSSYGFEMKGNIAARKMENAIKKFAPDLDRESVLGFYDTTVTGNGKNGYIFTDTMVYYLEILDTPRKLRYEDIEDVELIDMGKKDGDNKLRFQMRDGSEVIWTNCGLNKTPLYHFFKDLLDCGDAASAGTKEQVSHEESRKYEGAVAGGIAVAAHGQVNKSYEEEKFHGRQGHGFAAERANTLYDRLTGHDAKIVGDDNIKNGADRIVDGVAIQSKYCKSGSACVNECFDKEGNFRYWVDGKPMQIEVPSDKYDAAVKAMEEKIREGKMPGITDPEEAKNIVRKGHFTYEQAKNIAKAGTVESLTYDAVNGAIIATSAFGVTAVITLAVNLWSGEDFNSSIKAATYSGLKVGGTAFVTTIIASQLSKAGLNSALVGSSEVIVAFMGPKASAVLINAFRSGSKIYGAAAMKSAAKLLRGNVITAGVTVVVLSSFDIANIFRGRISGKQLFKNLANTASTVAGGTGGWLGGAAVGSAILPGVGTIVGGLIGSIAGGAAAGKATGAVLNNFIEDDADEMVGIIQKEFEELAQDYLLNQKEAEKIVEELSRKLDGKMLKDMFASSHRKKFARQLLEPLIEKEIKKRKRIRAVSDKQMAKGLKEVLEEISDSIDRAPTGDSTMPV</sequence>
<dbReference type="RefSeq" id="WP_172455040.1">
    <property type="nucleotide sequence ID" value="NZ_JANJZD010000007.1"/>
</dbReference>
<protein>
    <submittedName>
        <fullName evidence="1">Inner membrane protein YeeR</fullName>
    </submittedName>
</protein>
<accession>A0A2K4ZF74</accession>
<keyword evidence="2" id="KW-1185">Reference proteome</keyword>